<dbReference type="OrthoDB" id="10252171at2759"/>
<dbReference type="InParanoid" id="A0A448YJJ7"/>
<dbReference type="GO" id="GO:0004713">
    <property type="term" value="F:protein tyrosine kinase activity"/>
    <property type="evidence" value="ECO:0007669"/>
    <property type="project" value="UniProtKB-KW"/>
</dbReference>
<dbReference type="SMART" id="SM00240">
    <property type="entry name" value="FHA"/>
    <property type="match status" value="2"/>
</dbReference>
<dbReference type="SUPFAM" id="SSF56112">
    <property type="entry name" value="Protein kinase-like (PK-like)"/>
    <property type="match status" value="1"/>
</dbReference>
<comment type="subcellular location">
    <subcellularLocation>
        <location evidence="7">Nucleus</location>
    </subcellularLocation>
</comment>
<evidence type="ECO:0000256" key="1">
    <source>
        <dbReference type="ARBA" id="ARBA00005575"/>
    </source>
</evidence>
<feature type="compositionally biased region" description="Low complexity" evidence="12">
    <location>
        <begin position="461"/>
        <end position="477"/>
    </location>
</feature>
<dbReference type="GO" id="GO:0030447">
    <property type="term" value="P:filamentous growth"/>
    <property type="evidence" value="ECO:0007669"/>
    <property type="project" value="UniProtKB-ARBA"/>
</dbReference>
<dbReference type="STRING" id="13370.A0A448YJJ7"/>
<comment type="function">
    <text evidence="7">Controls S-phase checkpoint as well as G1 and G2 DNA damage checkpoints. Phosphorylates proteins on serine, threonine, and tyrosine. Prevents entry into anaphase and mitotic exit after DNA damage via regulation of the Polo kinase CDC5.</text>
</comment>
<keyword evidence="3 7" id="KW-0808">Transferase</keyword>
<evidence type="ECO:0000256" key="3">
    <source>
        <dbReference type="ARBA" id="ARBA00022679"/>
    </source>
</evidence>
<feature type="active site" description="Proton acceptor" evidence="8">
    <location>
        <position position="296"/>
    </location>
</feature>
<dbReference type="PROSITE" id="PS00107">
    <property type="entry name" value="PROTEIN_KINASE_ATP"/>
    <property type="match status" value="1"/>
</dbReference>
<sequence>MDNQNSYIDVKLKDKDTIKGRQEWIFGRRAEACDYALSTRSNRISNKHFKLWMNTQDRNRNHDANVMIQDTSTNGTWINGSKLIKGTNYILTQGDEISIGMGVPSDVIRFVVHFPKAVATEEGADDIQESLSGLNIRNGVGKKSRGTSDIGVRRLSVRENGNRPANDGILADFIIRDEIVGSGAFATVKKAIERSSGETYAVKIISKKKALTGALEGVARELKILQKLHHPGIVTLKAFYEDEDSYYLVMEYVSGGDLMDFVASYGAVGEAAGREIARQILLAIGYVHSKGISHRDLKPDNILIAQDDPVTIKITDFGLAKGQDKTSMMKTFCGTLAYLAPEVITGKYGPRMNGKKRYLGNGKTLEDSYSNKVDMWSIGCLLFVILTAHLPFSGSTQEALFKNITAGNYHELLLKENGVSLEGRDFLSRLLEVDVSLRLNAQEALDHPWIREICPEDSQVSLSQSQSYQQRMSQSMSQRKHHQQQQHVSHRSSFKIPDMPKPSQRAATTNINTSSIYGDDNINEPESRTAGIRSSLNASDSQAPPGIFLTLKLIKAPNGHRFHSYVHIKQGKPAFYIGRFNNLDCTITDERMSKLHCVIMKKRHPIQTTSIFESPAMGLEDIWLLDFSTNGCFIGDRKIKKDHKVKIHNGDVISLFKDKQKGHELVYKVIIDDGTGLFHDGEPDFSIDEPIEPLDEADFRLYQAKASVCLAEGASAMSSPMSRKRKPAEDVDAEQAVDQLQRKARRIDLAELH</sequence>
<evidence type="ECO:0000259" key="14">
    <source>
        <dbReference type="PROSITE" id="PS50011"/>
    </source>
</evidence>
<evidence type="ECO:0000256" key="11">
    <source>
        <dbReference type="PROSITE-ProRule" id="PRU10141"/>
    </source>
</evidence>
<dbReference type="GO" id="GO:0005524">
    <property type="term" value="F:ATP binding"/>
    <property type="evidence" value="ECO:0007669"/>
    <property type="project" value="UniProtKB-UniRule"/>
</dbReference>
<evidence type="ECO:0000313" key="16">
    <source>
        <dbReference type="Proteomes" id="UP000290900"/>
    </source>
</evidence>
<dbReference type="InterPro" id="IPR008984">
    <property type="entry name" value="SMAD_FHA_dom_sf"/>
</dbReference>
<evidence type="ECO:0000256" key="7">
    <source>
        <dbReference type="PIRNR" id="PIRNR000661"/>
    </source>
</evidence>
<protein>
    <recommendedName>
        <fullName evidence="7">Serine/threonine-protein kinase RAD53</fullName>
        <ecNumber evidence="7">2.7.12.1</ecNumber>
    </recommendedName>
</protein>
<dbReference type="Gene3D" id="2.60.200.20">
    <property type="match status" value="2"/>
</dbReference>
<dbReference type="SMART" id="SM00220">
    <property type="entry name" value="S_TKc"/>
    <property type="match status" value="1"/>
</dbReference>
<feature type="binding site" evidence="9 11">
    <location>
        <position position="203"/>
    </location>
    <ligand>
        <name>ATP</name>
        <dbReference type="ChEBI" id="CHEBI:30616"/>
    </ligand>
</feature>
<feature type="cross-link" description="Glycyl lysine isopeptide (Lys-Gly) (interchain with G-Cter in SUMO2)" evidence="10">
    <location>
        <position position="298"/>
    </location>
</feature>
<dbReference type="SUPFAM" id="SSF49879">
    <property type="entry name" value="SMAD/FHA domain"/>
    <property type="match status" value="2"/>
</dbReference>
<feature type="domain" description="FHA" evidence="13">
    <location>
        <begin position="24"/>
        <end position="83"/>
    </location>
</feature>
<dbReference type="GO" id="GO:0004674">
    <property type="term" value="F:protein serine/threonine kinase activity"/>
    <property type="evidence" value="ECO:0007669"/>
    <property type="project" value="UniProtKB-KW"/>
</dbReference>
<dbReference type="InterPro" id="IPR011009">
    <property type="entry name" value="Kinase-like_dom_sf"/>
</dbReference>
<name>A0A448YJJ7_BRENA</name>
<dbReference type="Proteomes" id="UP000290900">
    <property type="component" value="Unassembled WGS sequence"/>
</dbReference>
<keyword evidence="7" id="KW-0829">Tyrosine-protein kinase</keyword>
<dbReference type="PROSITE" id="PS00108">
    <property type="entry name" value="PROTEIN_KINASE_ST"/>
    <property type="match status" value="1"/>
</dbReference>
<feature type="compositionally biased region" description="Polar residues" evidence="12">
    <location>
        <begin position="505"/>
        <end position="516"/>
    </location>
</feature>
<evidence type="ECO:0000256" key="8">
    <source>
        <dbReference type="PIRSR" id="PIRSR630616-1"/>
    </source>
</evidence>
<feature type="region of interest" description="Disordered" evidence="12">
    <location>
        <begin position="461"/>
        <end position="538"/>
    </location>
</feature>
<accession>A0A448YJJ7</accession>
<dbReference type="EC" id="2.7.12.1" evidence="7"/>
<keyword evidence="7" id="KW-0539">Nucleus</keyword>
<dbReference type="GO" id="GO:0005634">
    <property type="term" value="C:nucleus"/>
    <property type="evidence" value="ECO:0007669"/>
    <property type="project" value="UniProtKB-SubCell"/>
</dbReference>
<evidence type="ECO:0000256" key="6">
    <source>
        <dbReference type="ARBA" id="ARBA00022840"/>
    </source>
</evidence>
<feature type="region of interest" description="Disordered" evidence="12">
    <location>
        <begin position="717"/>
        <end position="737"/>
    </location>
</feature>
<proteinExistence type="inferred from homology"/>
<dbReference type="PROSITE" id="PS50006">
    <property type="entry name" value="FHA_DOMAIN"/>
    <property type="match status" value="2"/>
</dbReference>
<comment type="similarity">
    <text evidence="1 7">Belongs to the protein kinase superfamily. CAMK Ser/Thr protein kinase family. CHEK2 subfamily.</text>
</comment>
<dbReference type="InterPro" id="IPR008271">
    <property type="entry name" value="Ser/Thr_kinase_AS"/>
</dbReference>
<dbReference type="PROSITE" id="PS50011">
    <property type="entry name" value="PROTEIN_KINASE_DOM"/>
    <property type="match status" value="1"/>
</dbReference>
<dbReference type="GO" id="GO:0000077">
    <property type="term" value="P:DNA damage checkpoint signaling"/>
    <property type="evidence" value="ECO:0007669"/>
    <property type="project" value="InterPro"/>
</dbReference>
<feature type="domain" description="Protein kinase" evidence="14">
    <location>
        <begin position="174"/>
        <end position="450"/>
    </location>
</feature>
<dbReference type="Pfam" id="PF00069">
    <property type="entry name" value="Pkinase"/>
    <property type="match status" value="1"/>
</dbReference>
<dbReference type="GO" id="GO:0006281">
    <property type="term" value="P:DNA repair"/>
    <property type="evidence" value="ECO:0007669"/>
    <property type="project" value="InterPro"/>
</dbReference>
<evidence type="ECO:0000256" key="9">
    <source>
        <dbReference type="PIRSR" id="PIRSR630616-2"/>
    </source>
</evidence>
<evidence type="ECO:0000256" key="12">
    <source>
        <dbReference type="SAM" id="MobiDB-lite"/>
    </source>
</evidence>
<evidence type="ECO:0000256" key="5">
    <source>
        <dbReference type="ARBA" id="ARBA00022777"/>
    </source>
</evidence>
<keyword evidence="4 7" id="KW-0547">Nucleotide-binding</keyword>
<dbReference type="PANTHER" id="PTHR24350">
    <property type="entry name" value="SERINE/THREONINE-PROTEIN KINASE IAL-RELATED"/>
    <property type="match status" value="1"/>
</dbReference>
<evidence type="ECO:0000313" key="15">
    <source>
        <dbReference type="EMBL" id="VEU21077.1"/>
    </source>
</evidence>
<evidence type="ECO:0000256" key="2">
    <source>
        <dbReference type="ARBA" id="ARBA00022527"/>
    </source>
</evidence>
<dbReference type="Gene3D" id="3.30.200.20">
    <property type="entry name" value="Phosphorylase Kinase, domain 1"/>
    <property type="match status" value="1"/>
</dbReference>
<dbReference type="AlphaFoldDB" id="A0A448YJJ7"/>
<dbReference type="InterPro" id="IPR000253">
    <property type="entry name" value="FHA_dom"/>
</dbReference>
<dbReference type="FunFam" id="3.30.200.20:FF:000315">
    <property type="entry name" value="Calcium-dependent protein kinase 3"/>
    <property type="match status" value="1"/>
</dbReference>
<dbReference type="EMBL" id="CAACVR010000009">
    <property type="protein sequence ID" value="VEU21077.1"/>
    <property type="molecule type" value="Genomic_DNA"/>
</dbReference>
<dbReference type="GO" id="GO:0006270">
    <property type="term" value="P:DNA replication initiation"/>
    <property type="evidence" value="ECO:0007669"/>
    <property type="project" value="InterPro"/>
</dbReference>
<dbReference type="GO" id="GO:0004712">
    <property type="term" value="F:protein serine/threonine/tyrosine kinase activity"/>
    <property type="evidence" value="ECO:0007669"/>
    <property type="project" value="UniProtKB-EC"/>
</dbReference>
<dbReference type="GO" id="GO:0003688">
    <property type="term" value="F:DNA replication origin binding"/>
    <property type="evidence" value="ECO:0007669"/>
    <property type="project" value="InterPro"/>
</dbReference>
<dbReference type="InterPro" id="IPR016256">
    <property type="entry name" value="Ser/Thr_kinase_Rad53"/>
</dbReference>
<feature type="binding site" evidence="9">
    <location>
        <position position="316"/>
    </location>
    <ligand>
        <name>ATP</name>
        <dbReference type="ChEBI" id="CHEBI:30616"/>
    </ligand>
</feature>
<gene>
    <name evidence="15" type="ORF">BRENAR_LOCUS1812</name>
</gene>
<dbReference type="FunCoup" id="A0A448YJJ7">
    <property type="interactions" value="407"/>
</dbReference>
<organism evidence="15 16">
    <name type="scientific">Brettanomyces naardenensis</name>
    <name type="common">Yeast</name>
    <dbReference type="NCBI Taxonomy" id="13370"/>
    <lineage>
        <taxon>Eukaryota</taxon>
        <taxon>Fungi</taxon>
        <taxon>Dikarya</taxon>
        <taxon>Ascomycota</taxon>
        <taxon>Saccharomycotina</taxon>
        <taxon>Pichiomycetes</taxon>
        <taxon>Pichiales</taxon>
        <taxon>Pichiaceae</taxon>
        <taxon>Brettanomyces</taxon>
    </lineage>
</organism>
<keyword evidence="2 7" id="KW-0723">Serine/threonine-protein kinase</keyword>
<dbReference type="InterPro" id="IPR000719">
    <property type="entry name" value="Prot_kinase_dom"/>
</dbReference>
<keyword evidence="5 7" id="KW-0418">Kinase</keyword>
<evidence type="ECO:0000256" key="4">
    <source>
        <dbReference type="ARBA" id="ARBA00022741"/>
    </source>
</evidence>
<feature type="domain" description="FHA" evidence="13">
    <location>
        <begin position="575"/>
        <end position="639"/>
    </location>
</feature>
<keyword evidence="6 7" id="KW-0067">ATP-binding</keyword>
<dbReference type="InterPro" id="IPR017441">
    <property type="entry name" value="Protein_kinase_ATP_BS"/>
</dbReference>
<dbReference type="PIRSF" id="PIRSF000661">
    <property type="entry name" value="Ser/Thr_PK_RAD53"/>
    <property type="match status" value="1"/>
</dbReference>
<evidence type="ECO:0000256" key="10">
    <source>
        <dbReference type="PIRSR" id="PIRSR630616-3"/>
    </source>
</evidence>
<dbReference type="Pfam" id="PF00498">
    <property type="entry name" value="FHA"/>
    <property type="match status" value="2"/>
</dbReference>
<reference evidence="15 16" key="1">
    <citation type="submission" date="2018-12" db="EMBL/GenBank/DDBJ databases">
        <authorList>
            <person name="Tiukova I."/>
            <person name="Dainat J."/>
        </authorList>
    </citation>
    <scope>NUCLEOTIDE SEQUENCE [LARGE SCALE GENOMIC DNA]</scope>
</reference>
<dbReference type="GO" id="GO:0009202">
    <property type="term" value="P:deoxyribonucleoside triphosphate biosynthetic process"/>
    <property type="evidence" value="ECO:0007669"/>
    <property type="project" value="InterPro"/>
</dbReference>
<comment type="catalytic activity">
    <reaction evidence="7">
        <text>L-threonyl-[protein] + ATP = O-phospho-L-threonyl-[protein] + ADP + H(+)</text>
        <dbReference type="Rhea" id="RHEA:46608"/>
        <dbReference type="Rhea" id="RHEA-COMP:11060"/>
        <dbReference type="Rhea" id="RHEA-COMP:11605"/>
        <dbReference type="ChEBI" id="CHEBI:15378"/>
        <dbReference type="ChEBI" id="CHEBI:30013"/>
        <dbReference type="ChEBI" id="CHEBI:30616"/>
        <dbReference type="ChEBI" id="CHEBI:61977"/>
        <dbReference type="ChEBI" id="CHEBI:456216"/>
        <dbReference type="EC" id="2.7.12.1"/>
    </reaction>
</comment>
<dbReference type="FunFam" id="1.10.510.10:FF:000571">
    <property type="entry name" value="Maternal embryonic leucine zipper kinase"/>
    <property type="match status" value="1"/>
</dbReference>
<keyword evidence="16" id="KW-1185">Reference proteome</keyword>
<feature type="compositionally biased region" description="Basic residues" evidence="12">
    <location>
        <begin position="478"/>
        <end position="493"/>
    </location>
</feature>
<dbReference type="Gene3D" id="1.10.510.10">
    <property type="entry name" value="Transferase(Phosphotransferase) domain 1"/>
    <property type="match status" value="1"/>
</dbReference>
<dbReference type="InterPro" id="IPR030616">
    <property type="entry name" value="Aur-like"/>
</dbReference>
<keyword evidence="7" id="KW-0227">DNA damage</keyword>
<keyword evidence="7" id="KW-0131">Cell cycle</keyword>
<evidence type="ECO:0000259" key="13">
    <source>
        <dbReference type="PROSITE" id="PS50006"/>
    </source>
</evidence>